<dbReference type="EMBL" id="JBCHKQ010000002">
    <property type="protein sequence ID" value="MEM5948112.1"/>
    <property type="molecule type" value="Genomic_DNA"/>
</dbReference>
<keyword evidence="2" id="KW-1185">Reference proteome</keyword>
<protein>
    <submittedName>
        <fullName evidence="1">LDCC motif putative metal-binding protein</fullName>
    </submittedName>
</protein>
<dbReference type="NCBIfam" id="NF040898">
    <property type="entry name" value="CC_mini_metal"/>
    <property type="match status" value="1"/>
</dbReference>
<dbReference type="RefSeq" id="WP_420069558.1">
    <property type="nucleotide sequence ID" value="NZ_JBCHKQ010000002.1"/>
</dbReference>
<organism evidence="1 2">
    <name type="scientific">Rarispira pelagica</name>
    <dbReference type="NCBI Taxonomy" id="3141764"/>
    <lineage>
        <taxon>Bacteria</taxon>
        <taxon>Pseudomonadati</taxon>
        <taxon>Spirochaetota</taxon>
        <taxon>Spirochaetia</taxon>
        <taxon>Winmispirales</taxon>
        <taxon>Winmispiraceae</taxon>
        <taxon>Rarispira</taxon>
    </lineage>
</organism>
<sequence length="79" mass="9021">MAGIISKLKKWVDKLAEDNKKTFGNNATLDCCNLPGKKATEKRTETMPESNSYYSTADAELIQYEQEYNKTTENHKSKQ</sequence>
<evidence type="ECO:0000313" key="2">
    <source>
        <dbReference type="Proteomes" id="UP001466331"/>
    </source>
</evidence>
<proteinExistence type="predicted"/>
<dbReference type="Proteomes" id="UP001466331">
    <property type="component" value="Unassembled WGS sequence"/>
</dbReference>
<gene>
    <name evidence="1" type="ORF">WKV44_06120</name>
</gene>
<name>A0ABU9UBS0_9SPIR</name>
<reference evidence="1 2" key="1">
    <citation type="submission" date="2024-03" db="EMBL/GenBank/DDBJ databases">
        <title>Ignisphaera cupida sp. nov., a hyperthermophilic hydrolytic archaeon from a hot spring of Kamchatka, and proposal of Ignisphaeraceae fam. nov.</title>
        <authorList>
            <person name="Podosokorskaya O.A."/>
            <person name="Elcheninov A.G."/>
            <person name="Maltseva A.I."/>
            <person name="Zayulina K.S."/>
            <person name="Novikov A."/>
            <person name="Merkel A.Y."/>
        </authorList>
    </citation>
    <scope>NUCLEOTIDE SEQUENCE [LARGE SCALE GENOMIC DNA]</scope>
    <source>
        <strain evidence="1 2">38H-sp</strain>
    </source>
</reference>
<evidence type="ECO:0000313" key="1">
    <source>
        <dbReference type="EMBL" id="MEM5948112.1"/>
    </source>
</evidence>
<accession>A0ABU9UBS0</accession>
<comment type="caution">
    <text evidence="1">The sequence shown here is derived from an EMBL/GenBank/DDBJ whole genome shotgun (WGS) entry which is preliminary data.</text>
</comment>